<name>A0A1E1XVP1_AMBSC</name>
<feature type="non-terminal residue" evidence="1">
    <location>
        <position position="237"/>
    </location>
</feature>
<reference evidence="1" key="2">
    <citation type="journal article" date="2017" name="Front. Cell. Infect. Microbiol.">
        <title>Analysis of the Salivary Gland Transcriptome of Unfed and Partially Fed Amblyomma sculptum Ticks and Descriptive Proteome of the Saliva.</title>
        <authorList>
            <person name="Esteves E."/>
            <person name="Maruyama S.R."/>
            <person name="Kawahara R."/>
            <person name="Fujita A."/>
            <person name="Martins L.A."/>
            <person name="Righi A.A."/>
            <person name="Costa F.B."/>
            <person name="Palmisano G."/>
            <person name="Labruna M.B."/>
            <person name="Sa-Nunes A."/>
            <person name="Ribeiro J.M.C."/>
            <person name="Fogaca A.C."/>
        </authorList>
    </citation>
    <scope>NUCLEOTIDE SEQUENCE</scope>
</reference>
<sequence>MGLVGWLVLAALILASICILLCCTQMFLVYANSLCFQMTAVAVLLSVFVAYPAQACMVSLSESVHSFLRHPPHGAVVSLPCVCDATLQRLRRRINRFTAEQSRSLAVRYHNHRRRCGVAANDPGSLGGTRLGPGRLLHHLARYPSERELIAFRRWCLAVATAFKAARYSQCCFCDGYHFCNFYYYYHSFNHHFYYKCYACHHSCLCKDVAMCLRIDSFSRNGFNTHAWHPLPTCALR</sequence>
<proteinExistence type="evidence at transcript level"/>
<organism evidence="1">
    <name type="scientific">Amblyomma sculptum</name>
    <name type="common">Tick</name>
    <dbReference type="NCBI Taxonomy" id="1581419"/>
    <lineage>
        <taxon>Eukaryota</taxon>
        <taxon>Metazoa</taxon>
        <taxon>Ecdysozoa</taxon>
        <taxon>Arthropoda</taxon>
        <taxon>Chelicerata</taxon>
        <taxon>Arachnida</taxon>
        <taxon>Acari</taxon>
        <taxon>Parasitiformes</taxon>
        <taxon>Ixodida</taxon>
        <taxon>Ixodoidea</taxon>
        <taxon>Ixodidae</taxon>
        <taxon>Amblyomminae</taxon>
        <taxon>Amblyomma</taxon>
    </lineage>
</organism>
<dbReference type="AlphaFoldDB" id="A0A1E1XVP1"/>
<reference evidence="1" key="1">
    <citation type="submission" date="2016-09" db="EMBL/GenBank/DDBJ databases">
        <authorList>
            <person name="Capua I."/>
            <person name="De Benedictis P."/>
            <person name="Joannis T."/>
            <person name="Lombin L.H."/>
            <person name="Cattoli G."/>
        </authorList>
    </citation>
    <scope>NUCLEOTIDE SEQUENCE</scope>
</reference>
<evidence type="ECO:0000313" key="1">
    <source>
        <dbReference type="EMBL" id="JAU03329.1"/>
    </source>
</evidence>
<protein>
    <submittedName>
        <fullName evidence="1">Uncharacterized protein</fullName>
    </submittedName>
</protein>
<dbReference type="EMBL" id="GFAA01000106">
    <property type="protein sequence ID" value="JAU03329.1"/>
    <property type="molecule type" value="mRNA"/>
</dbReference>
<accession>A0A1E1XVP1</accession>